<keyword evidence="2" id="KW-1185">Reference proteome</keyword>
<dbReference type="EMBL" id="MU069605">
    <property type="protein sequence ID" value="KAF5837714.1"/>
    <property type="molecule type" value="Genomic_DNA"/>
</dbReference>
<sequence>MQQNGFLTDSESRVIIEFQIRNAGLFKGLSIALKHNADAVPQPLSRHVPLKVWTPFYQELQELAAHHPSNDMYRAKQQGCGRLGACACCIGLWTDMFHEPEPIEFVRWKEQVADCARRYAPAFCAHGCRLTQHHGRGIAPLDGGIVWLQVDVTGPPHPPCKGANLAPMPL</sequence>
<comment type="caution">
    <text evidence="1">The sequence shown here is derived from an EMBL/GenBank/DDBJ whole genome shotgun (WGS) entry which is preliminary data.</text>
</comment>
<dbReference type="Proteomes" id="UP000815325">
    <property type="component" value="Unassembled WGS sequence"/>
</dbReference>
<name>A0ABQ7GSX9_DUNSA</name>
<reference evidence="1" key="1">
    <citation type="submission" date="2017-08" db="EMBL/GenBank/DDBJ databases">
        <authorList>
            <person name="Polle J.E."/>
            <person name="Barry K."/>
            <person name="Cushman J."/>
            <person name="Schmutz J."/>
            <person name="Tran D."/>
            <person name="Hathwaick L.T."/>
            <person name="Yim W.C."/>
            <person name="Jenkins J."/>
            <person name="Mckie-Krisberg Z.M."/>
            <person name="Prochnik S."/>
            <person name="Lindquist E."/>
            <person name="Dockter R.B."/>
            <person name="Adam C."/>
            <person name="Molina H."/>
            <person name="Bunkerborg J."/>
            <person name="Jin E."/>
            <person name="Buchheim M."/>
            <person name="Magnuson J."/>
        </authorList>
    </citation>
    <scope>NUCLEOTIDE SEQUENCE</scope>
    <source>
        <strain evidence="1">CCAP 19/18</strain>
    </source>
</reference>
<accession>A0ABQ7GSX9</accession>
<evidence type="ECO:0000313" key="2">
    <source>
        <dbReference type="Proteomes" id="UP000815325"/>
    </source>
</evidence>
<organism evidence="1 2">
    <name type="scientific">Dunaliella salina</name>
    <name type="common">Green alga</name>
    <name type="synonym">Protococcus salinus</name>
    <dbReference type="NCBI Taxonomy" id="3046"/>
    <lineage>
        <taxon>Eukaryota</taxon>
        <taxon>Viridiplantae</taxon>
        <taxon>Chlorophyta</taxon>
        <taxon>core chlorophytes</taxon>
        <taxon>Chlorophyceae</taxon>
        <taxon>CS clade</taxon>
        <taxon>Chlamydomonadales</taxon>
        <taxon>Dunaliellaceae</taxon>
        <taxon>Dunaliella</taxon>
    </lineage>
</organism>
<proteinExistence type="predicted"/>
<protein>
    <submittedName>
        <fullName evidence="1">Uncharacterized protein</fullName>
    </submittedName>
</protein>
<evidence type="ECO:0000313" key="1">
    <source>
        <dbReference type="EMBL" id="KAF5837714.1"/>
    </source>
</evidence>
<gene>
    <name evidence="1" type="ORF">DUNSADRAFT_3969</name>
</gene>